<dbReference type="PANTHER" id="PTHR10693">
    <property type="entry name" value="RAS GTPASE-ACTIVATING PROTEIN-BINDING PROTEIN"/>
    <property type="match status" value="1"/>
</dbReference>
<protein>
    <submittedName>
        <fullName evidence="6">Nuclear transport factor 2</fullName>
    </submittedName>
</protein>
<organism evidence="6 7">
    <name type="scientific">Cynara cardunculus var. scolymus</name>
    <name type="common">Globe artichoke</name>
    <name type="synonym">Cynara scolymus</name>
    <dbReference type="NCBI Taxonomy" id="59895"/>
    <lineage>
        <taxon>Eukaryota</taxon>
        <taxon>Viridiplantae</taxon>
        <taxon>Streptophyta</taxon>
        <taxon>Embryophyta</taxon>
        <taxon>Tracheophyta</taxon>
        <taxon>Spermatophyta</taxon>
        <taxon>Magnoliopsida</taxon>
        <taxon>eudicotyledons</taxon>
        <taxon>Gunneridae</taxon>
        <taxon>Pentapetalae</taxon>
        <taxon>asterids</taxon>
        <taxon>campanulids</taxon>
        <taxon>Asterales</taxon>
        <taxon>Asteraceae</taxon>
        <taxon>Carduoideae</taxon>
        <taxon>Cardueae</taxon>
        <taxon>Carduinae</taxon>
        <taxon>Cynara</taxon>
    </lineage>
</organism>
<evidence type="ECO:0000256" key="3">
    <source>
        <dbReference type="SAM" id="MobiDB-lite"/>
    </source>
</evidence>
<dbReference type="Gene3D" id="3.30.70.330">
    <property type="match status" value="1"/>
</dbReference>
<dbReference type="AlphaFoldDB" id="A0A124SD91"/>
<dbReference type="STRING" id="59895.A0A124SD91"/>
<dbReference type="Gene3D" id="3.10.450.50">
    <property type="match status" value="1"/>
</dbReference>
<dbReference type="Pfam" id="PF02136">
    <property type="entry name" value="NTF2"/>
    <property type="match status" value="1"/>
</dbReference>
<name>A0A124SD91_CYNCS</name>
<dbReference type="Gramene" id="KVH96202">
    <property type="protein sequence ID" value="KVH96202"/>
    <property type="gene ID" value="Ccrd_001717"/>
</dbReference>
<dbReference type="EMBL" id="LEKV01004348">
    <property type="protein sequence ID" value="KVH96202.1"/>
    <property type="molecule type" value="Genomic_DNA"/>
</dbReference>
<dbReference type="InterPro" id="IPR032710">
    <property type="entry name" value="NTF2-like_dom_sf"/>
</dbReference>
<keyword evidence="7" id="KW-1185">Reference proteome</keyword>
<dbReference type="InterPro" id="IPR000504">
    <property type="entry name" value="RRM_dom"/>
</dbReference>
<proteinExistence type="predicted"/>
<dbReference type="PANTHER" id="PTHR10693:SF70">
    <property type="entry name" value="NUCLEOTIDE-BINDING ALPHA-BETA PLAIT DOMAIN, NTF2-LIKE DOMAIN PROTEIN-RELATED"/>
    <property type="match status" value="1"/>
</dbReference>
<evidence type="ECO:0000259" key="4">
    <source>
        <dbReference type="PROSITE" id="PS50102"/>
    </source>
</evidence>
<dbReference type="PROSITE" id="PS50102">
    <property type="entry name" value="RRM"/>
    <property type="match status" value="1"/>
</dbReference>
<dbReference type="GO" id="GO:0005829">
    <property type="term" value="C:cytosol"/>
    <property type="evidence" value="ECO:0007669"/>
    <property type="project" value="TreeGrafter"/>
</dbReference>
<feature type="domain" description="RRM" evidence="4">
    <location>
        <begin position="364"/>
        <end position="441"/>
    </location>
</feature>
<dbReference type="InterPro" id="IPR002075">
    <property type="entry name" value="NTF2_dom"/>
</dbReference>
<dbReference type="CDD" id="cd00780">
    <property type="entry name" value="NTF2"/>
    <property type="match status" value="1"/>
</dbReference>
<sequence>MVRKSRFSKVPSLPSIPKTNTHPYGHRLSAQAVAQAFVERYYQVLHAHPEDAHKFYKDQSILSRPNADGSMRTITTAKGIKDEIMASDIKDWTTKVLSMHAQDSLEDSVFIGVAGALHNKDNATRYFSQNFFLAPQTKGFYVHNDFFQFIDEGIRPKITEDCVQIIMKDKCTSTEDDIDNRNQISADSSDTKNSVLPDDQKISASPIAQSVSCTDQEVVKKVSYASIVAKASSLPSSNAAVKILQNKEKQSHDPPSVVPVKPSSPPKNAEGTITEAAHKVLEKEQNHKTSSTEESSGAKNDDQLVEKNSPDSDGQESANKETYASIVAKPIPPQASRQVLADKPSSSTISTIPPKQGPAPSFVRTVLIKDIPPHLKLNVLTKALRSRFGSLNHKYIQIQEYEDGYRYAFVEFNQPKSARQAVQVGSIKFADWECQIEPKKSKQDSEARGVRGSCGTNRGGNCCSSI</sequence>
<dbReference type="Proteomes" id="UP000243975">
    <property type="component" value="Unassembled WGS sequence"/>
</dbReference>
<reference evidence="6 7" key="1">
    <citation type="journal article" date="2016" name="Sci. Rep.">
        <title>The genome sequence of the outbreeding globe artichoke constructed de novo incorporating a phase-aware low-pass sequencing strategy of F1 progeny.</title>
        <authorList>
            <person name="Scaglione D."/>
            <person name="Reyes-Chin-Wo S."/>
            <person name="Acquadro A."/>
            <person name="Froenicke L."/>
            <person name="Portis E."/>
            <person name="Beitel C."/>
            <person name="Tirone M."/>
            <person name="Mauro R."/>
            <person name="Lo Monaco A."/>
            <person name="Mauromicale G."/>
            <person name="Faccioli P."/>
            <person name="Cattivelli L."/>
            <person name="Rieseberg L."/>
            <person name="Michelmore R."/>
            <person name="Lanteri S."/>
        </authorList>
    </citation>
    <scope>NUCLEOTIDE SEQUENCE [LARGE SCALE GENOMIC DNA]</scope>
    <source>
        <strain evidence="6">2C</strain>
    </source>
</reference>
<feature type="region of interest" description="Disordered" evidence="3">
    <location>
        <begin position="176"/>
        <end position="198"/>
    </location>
</feature>
<feature type="region of interest" description="Disordered" evidence="3">
    <location>
        <begin position="283"/>
        <end position="358"/>
    </location>
</feature>
<dbReference type="PROSITE" id="PS50177">
    <property type="entry name" value="NTF2_DOMAIN"/>
    <property type="match status" value="1"/>
</dbReference>
<dbReference type="InterPro" id="IPR039539">
    <property type="entry name" value="Ras_GTPase_bind_prot"/>
</dbReference>
<feature type="domain" description="NTF2" evidence="5">
    <location>
        <begin position="33"/>
        <end position="149"/>
    </location>
</feature>
<gene>
    <name evidence="6" type="ORF">Ccrd_001717</name>
</gene>
<dbReference type="InterPro" id="IPR012677">
    <property type="entry name" value="Nucleotide-bd_a/b_plait_sf"/>
</dbReference>
<feature type="compositionally biased region" description="Polar residues" evidence="3">
    <location>
        <begin position="181"/>
        <end position="194"/>
    </location>
</feature>
<evidence type="ECO:0000256" key="1">
    <source>
        <dbReference type="ARBA" id="ARBA00022884"/>
    </source>
</evidence>
<dbReference type="GO" id="GO:1990904">
    <property type="term" value="C:ribonucleoprotein complex"/>
    <property type="evidence" value="ECO:0007669"/>
    <property type="project" value="TreeGrafter"/>
</dbReference>
<dbReference type="InterPro" id="IPR035979">
    <property type="entry name" value="RBD_domain_sf"/>
</dbReference>
<feature type="compositionally biased region" description="Basic and acidic residues" evidence="3">
    <location>
        <begin position="299"/>
        <end position="310"/>
    </location>
</feature>
<dbReference type="SUPFAM" id="SSF54427">
    <property type="entry name" value="NTF2-like"/>
    <property type="match status" value="1"/>
</dbReference>
<evidence type="ECO:0000313" key="6">
    <source>
        <dbReference type="EMBL" id="KVH96202.1"/>
    </source>
</evidence>
<evidence type="ECO:0000259" key="5">
    <source>
        <dbReference type="PROSITE" id="PS50177"/>
    </source>
</evidence>
<feature type="compositionally biased region" description="Polar residues" evidence="3">
    <location>
        <begin position="311"/>
        <end position="322"/>
    </location>
</feature>
<keyword evidence="1 2" id="KW-0694">RNA-binding</keyword>
<feature type="region of interest" description="Disordered" evidence="3">
    <location>
        <begin position="247"/>
        <end position="270"/>
    </location>
</feature>
<feature type="region of interest" description="Disordered" evidence="3">
    <location>
        <begin position="1"/>
        <end position="24"/>
    </location>
</feature>
<comment type="caution">
    <text evidence="6">The sequence shown here is derived from an EMBL/GenBank/DDBJ whole genome shotgun (WGS) entry which is preliminary data.</text>
</comment>
<dbReference type="SUPFAM" id="SSF54928">
    <property type="entry name" value="RNA-binding domain, RBD"/>
    <property type="match status" value="1"/>
</dbReference>
<feature type="compositionally biased region" description="Low complexity" evidence="3">
    <location>
        <begin position="344"/>
        <end position="354"/>
    </location>
</feature>
<dbReference type="InterPro" id="IPR018222">
    <property type="entry name" value="Nuclear_transport_factor_2_euk"/>
</dbReference>
<evidence type="ECO:0000256" key="2">
    <source>
        <dbReference type="PROSITE-ProRule" id="PRU00176"/>
    </source>
</evidence>
<accession>A0A124SD91</accession>
<evidence type="ECO:0000313" key="7">
    <source>
        <dbReference type="Proteomes" id="UP000243975"/>
    </source>
</evidence>
<dbReference type="GO" id="GO:0003729">
    <property type="term" value="F:mRNA binding"/>
    <property type="evidence" value="ECO:0007669"/>
    <property type="project" value="TreeGrafter"/>
</dbReference>